<dbReference type="SUPFAM" id="SSF57850">
    <property type="entry name" value="RING/U-box"/>
    <property type="match status" value="1"/>
</dbReference>
<gene>
    <name evidence="4" type="ORF">Prudu_005820</name>
</gene>
<dbReference type="EMBL" id="AP019298">
    <property type="protein sequence ID" value="BBG96872.1"/>
    <property type="molecule type" value="Genomic_DNA"/>
</dbReference>
<keyword evidence="1" id="KW-0862">Zinc</keyword>
<protein>
    <submittedName>
        <fullName evidence="4">RING/U-box superfamily protein</fullName>
    </submittedName>
</protein>
<dbReference type="PANTHER" id="PTHR46719:SF7">
    <property type="entry name" value="RING-H2 FINGER PROTEIN ATL71-RELATED"/>
    <property type="match status" value="1"/>
</dbReference>
<dbReference type="PROSITE" id="PS50089">
    <property type="entry name" value="ZF_RING_2"/>
    <property type="match status" value="1"/>
</dbReference>
<dbReference type="InterPro" id="IPR013083">
    <property type="entry name" value="Znf_RING/FYVE/PHD"/>
</dbReference>
<name>A0A4Y1QYG1_PRUDU</name>
<feature type="transmembrane region" description="Helical" evidence="2">
    <location>
        <begin position="20"/>
        <end position="45"/>
    </location>
</feature>
<dbReference type="InterPro" id="IPR045899">
    <property type="entry name" value="ATL71-like"/>
</dbReference>
<keyword evidence="1" id="KW-0479">Metal-binding</keyword>
<keyword evidence="2" id="KW-0812">Transmembrane</keyword>
<dbReference type="SMART" id="SM00184">
    <property type="entry name" value="RING"/>
    <property type="match status" value="1"/>
</dbReference>
<dbReference type="Pfam" id="PF13639">
    <property type="entry name" value="zf-RING_2"/>
    <property type="match status" value="1"/>
</dbReference>
<dbReference type="Gene3D" id="3.30.40.10">
    <property type="entry name" value="Zinc/RING finger domain, C3HC4 (zinc finger)"/>
    <property type="match status" value="1"/>
</dbReference>
<evidence type="ECO:0000256" key="1">
    <source>
        <dbReference type="PROSITE-ProRule" id="PRU00175"/>
    </source>
</evidence>
<organism evidence="4">
    <name type="scientific">Prunus dulcis</name>
    <name type="common">Almond</name>
    <name type="synonym">Amygdalus dulcis</name>
    <dbReference type="NCBI Taxonomy" id="3755"/>
    <lineage>
        <taxon>Eukaryota</taxon>
        <taxon>Viridiplantae</taxon>
        <taxon>Streptophyta</taxon>
        <taxon>Embryophyta</taxon>
        <taxon>Tracheophyta</taxon>
        <taxon>Spermatophyta</taxon>
        <taxon>Magnoliopsida</taxon>
        <taxon>eudicotyledons</taxon>
        <taxon>Gunneridae</taxon>
        <taxon>Pentapetalae</taxon>
        <taxon>rosids</taxon>
        <taxon>fabids</taxon>
        <taxon>Rosales</taxon>
        <taxon>Rosaceae</taxon>
        <taxon>Amygdaloideae</taxon>
        <taxon>Amygdaleae</taxon>
        <taxon>Prunus</taxon>
    </lineage>
</organism>
<dbReference type="InterPro" id="IPR001841">
    <property type="entry name" value="Znf_RING"/>
</dbReference>
<keyword evidence="1" id="KW-0863">Zinc-finger</keyword>
<dbReference type="AlphaFoldDB" id="A0A4Y1QYG1"/>
<keyword evidence="2" id="KW-0472">Membrane</keyword>
<evidence type="ECO:0000313" key="4">
    <source>
        <dbReference type="EMBL" id="BBG96872.1"/>
    </source>
</evidence>
<evidence type="ECO:0000259" key="3">
    <source>
        <dbReference type="PROSITE" id="PS50089"/>
    </source>
</evidence>
<dbReference type="GO" id="GO:0008270">
    <property type="term" value="F:zinc ion binding"/>
    <property type="evidence" value="ECO:0007669"/>
    <property type="project" value="UniProtKB-KW"/>
</dbReference>
<proteinExistence type="predicted"/>
<accession>A0A4Y1QYG1</accession>
<reference evidence="4" key="1">
    <citation type="journal article" date="2019" name="Science">
        <title>Mutation of a bHLH transcription factor allowed almond domestication.</title>
        <authorList>
            <person name="Sanchez-Perez R."/>
            <person name="Pavan S."/>
            <person name="Mazzeo R."/>
            <person name="Moldovan C."/>
            <person name="Aiese Cigliano R."/>
            <person name="Del Cueto J."/>
            <person name="Ricciardi F."/>
            <person name="Lotti C."/>
            <person name="Ricciardi L."/>
            <person name="Dicenta F."/>
            <person name="Lopez-Marques R.L."/>
            <person name="Lindberg Moller B."/>
        </authorList>
    </citation>
    <scope>NUCLEOTIDE SEQUENCE</scope>
</reference>
<feature type="domain" description="RING-type" evidence="3">
    <location>
        <begin position="115"/>
        <end position="157"/>
    </location>
</feature>
<sequence length="180" mass="19380">MDNSTTMSYSGDETEGSGGGFAYGIGVSVGVLVLIIIVTLLSYFCTRMRFPPNYSSFRRSSSAVRQLQLQNAAAAGGVELGLDDSALRNFPQLLYSQAKLHKSESTSTSTTTTSCSICLGDYKDTDVLRLLPDCGHLFHLTCVDPWLRLRPTCPICRNSPAPTPIATPLAEVAPLAGRRD</sequence>
<evidence type="ECO:0000256" key="2">
    <source>
        <dbReference type="SAM" id="Phobius"/>
    </source>
</evidence>
<dbReference type="CDD" id="cd16461">
    <property type="entry name" value="RING-H2_EL5-like"/>
    <property type="match status" value="1"/>
</dbReference>
<dbReference type="PANTHER" id="PTHR46719">
    <property type="entry name" value="TRANSCRIPTION FACTOR C2H2 FAMILY-RELATED"/>
    <property type="match status" value="1"/>
</dbReference>
<keyword evidence="2" id="KW-1133">Transmembrane helix</keyword>